<dbReference type="InterPro" id="IPR050429">
    <property type="entry name" value="PTS_Glucose_EIICBA"/>
</dbReference>
<dbReference type="GO" id="GO:0005886">
    <property type="term" value="C:plasma membrane"/>
    <property type="evidence" value="ECO:0007669"/>
    <property type="project" value="UniProtKB-SubCell"/>
</dbReference>
<dbReference type="EMBL" id="CMWB01000005">
    <property type="protein sequence ID" value="CKI95085.1"/>
    <property type="molecule type" value="Genomic_DNA"/>
</dbReference>
<keyword evidence="5" id="KW-0598">Phosphotransferase system</keyword>
<dbReference type="Pfam" id="PF02378">
    <property type="entry name" value="PTS_EIIC"/>
    <property type="match status" value="1"/>
</dbReference>
<evidence type="ECO:0000313" key="12">
    <source>
        <dbReference type="Proteomes" id="UP000045541"/>
    </source>
</evidence>
<comment type="subcellular location">
    <subcellularLocation>
        <location evidence="1">Cell membrane</location>
        <topology evidence="1">Multi-pass membrane protein</topology>
    </subcellularLocation>
</comment>
<keyword evidence="3" id="KW-1003">Cell membrane</keyword>
<evidence type="ECO:0000256" key="1">
    <source>
        <dbReference type="ARBA" id="ARBA00004651"/>
    </source>
</evidence>
<dbReference type="Proteomes" id="UP000045541">
    <property type="component" value="Unassembled WGS sequence"/>
</dbReference>
<evidence type="ECO:0000256" key="3">
    <source>
        <dbReference type="ARBA" id="ARBA00022475"/>
    </source>
</evidence>
<dbReference type="GO" id="GO:0009401">
    <property type="term" value="P:phosphoenolpyruvate-dependent sugar phosphotransferase system"/>
    <property type="evidence" value="ECO:0007669"/>
    <property type="project" value="UniProtKB-KW"/>
</dbReference>
<keyword evidence="2" id="KW-0813">Transport</keyword>
<evidence type="ECO:0000256" key="6">
    <source>
        <dbReference type="ARBA" id="ARBA00022692"/>
    </source>
</evidence>
<dbReference type="PANTHER" id="PTHR30009:SF24">
    <property type="entry name" value="PTS SYSTEM, IIBC COMPONENT"/>
    <property type="match status" value="1"/>
</dbReference>
<keyword evidence="4" id="KW-0762">Sugar transport</keyword>
<evidence type="ECO:0000256" key="4">
    <source>
        <dbReference type="ARBA" id="ARBA00022597"/>
    </source>
</evidence>
<feature type="transmembrane region" description="Helical" evidence="9">
    <location>
        <begin position="87"/>
        <end position="109"/>
    </location>
</feature>
<protein>
    <submittedName>
        <fullName evidence="11">PTS system transporter subunit IIBC</fullName>
    </submittedName>
</protein>
<feature type="transmembrane region" description="Helical" evidence="9">
    <location>
        <begin position="12"/>
        <end position="32"/>
    </location>
</feature>
<feature type="domain" description="PTS EIIC type-1" evidence="10">
    <location>
        <begin position="1"/>
        <end position="167"/>
    </location>
</feature>
<feature type="transmembrane region" description="Helical" evidence="9">
    <location>
        <begin position="115"/>
        <end position="133"/>
    </location>
</feature>
<evidence type="ECO:0000256" key="8">
    <source>
        <dbReference type="ARBA" id="ARBA00023136"/>
    </source>
</evidence>
<dbReference type="GO" id="GO:0090563">
    <property type="term" value="F:protein-phosphocysteine-sugar phosphotransferase activity"/>
    <property type="evidence" value="ECO:0007669"/>
    <property type="project" value="TreeGrafter"/>
</dbReference>
<feature type="transmembrane region" description="Helical" evidence="9">
    <location>
        <begin position="145"/>
        <end position="164"/>
    </location>
</feature>
<keyword evidence="7 9" id="KW-1133">Transmembrane helix</keyword>
<feature type="transmembrane region" description="Helical" evidence="9">
    <location>
        <begin position="52"/>
        <end position="80"/>
    </location>
</feature>
<dbReference type="PANTHER" id="PTHR30009">
    <property type="entry name" value="CYTOCHROME C-TYPE SYNTHESIS PROTEIN AND PTS TRANSMEMBRANE COMPONENT"/>
    <property type="match status" value="1"/>
</dbReference>
<sequence length="167" mass="17567">MFKVLQKVGKAFMLPIAILSAAGLLLGIGGALSNPTTIATYPILDNSIFQSIFQVMSSAGEVVFSNLSLLLCVGLCIGLAKRDKGTAALAGVTGYLVMTVTIKALVKLFMAEGSAIDTGVIGALVVGIVAVYLHNRYNNIQLPSALGFFGGSRFVPIHFIWNFAGER</sequence>
<accession>A0A822RC32</accession>
<dbReference type="InterPro" id="IPR013013">
    <property type="entry name" value="PTS_EIIC_1"/>
</dbReference>
<reference evidence="11 12" key="1">
    <citation type="submission" date="2015-03" db="EMBL/GenBank/DDBJ databases">
        <authorList>
            <consortium name="Pathogen Informatics"/>
            <person name="Murphy D."/>
        </authorList>
    </citation>
    <scope>NUCLEOTIDE SEQUENCE [LARGE SCALE GENOMIC DNA]</scope>
    <source>
        <strain evidence="11 12">0310</strain>
    </source>
</reference>
<dbReference type="InterPro" id="IPR003352">
    <property type="entry name" value="PTS_EIIC"/>
</dbReference>
<evidence type="ECO:0000256" key="2">
    <source>
        <dbReference type="ARBA" id="ARBA00022448"/>
    </source>
</evidence>
<dbReference type="PROSITE" id="PS51103">
    <property type="entry name" value="PTS_EIIC_TYPE_1"/>
    <property type="match status" value="1"/>
</dbReference>
<evidence type="ECO:0000259" key="10">
    <source>
        <dbReference type="PROSITE" id="PS51103"/>
    </source>
</evidence>
<gene>
    <name evidence="11" type="primary">ptsG_1</name>
    <name evidence="11" type="ORF">ERS096071_00479</name>
</gene>
<proteinExistence type="predicted"/>
<comment type="caution">
    <text evidence="11">The sequence shown here is derived from an EMBL/GenBank/DDBJ whole genome shotgun (WGS) entry which is preliminary data.</text>
</comment>
<dbReference type="AlphaFoldDB" id="A0A822RC32"/>
<name>A0A822RC32_STREE</name>
<organism evidence="11 12">
    <name type="scientific">Streptococcus pneumoniae</name>
    <dbReference type="NCBI Taxonomy" id="1313"/>
    <lineage>
        <taxon>Bacteria</taxon>
        <taxon>Bacillati</taxon>
        <taxon>Bacillota</taxon>
        <taxon>Bacilli</taxon>
        <taxon>Lactobacillales</taxon>
        <taxon>Streptococcaceae</taxon>
        <taxon>Streptococcus</taxon>
    </lineage>
</organism>
<evidence type="ECO:0000313" key="11">
    <source>
        <dbReference type="EMBL" id="CKI95085.1"/>
    </source>
</evidence>
<keyword evidence="6 9" id="KW-0812">Transmembrane</keyword>
<evidence type="ECO:0000256" key="7">
    <source>
        <dbReference type="ARBA" id="ARBA00022989"/>
    </source>
</evidence>
<dbReference type="GO" id="GO:0008982">
    <property type="term" value="F:protein-N(PI)-phosphohistidine-sugar phosphotransferase activity"/>
    <property type="evidence" value="ECO:0007669"/>
    <property type="project" value="InterPro"/>
</dbReference>
<evidence type="ECO:0000256" key="5">
    <source>
        <dbReference type="ARBA" id="ARBA00022683"/>
    </source>
</evidence>
<keyword evidence="8 9" id="KW-0472">Membrane</keyword>
<evidence type="ECO:0000256" key="9">
    <source>
        <dbReference type="SAM" id="Phobius"/>
    </source>
</evidence>